<keyword evidence="4 6" id="KW-1133">Transmembrane helix</keyword>
<dbReference type="Proteomes" id="UP000199478">
    <property type="component" value="Unassembled WGS sequence"/>
</dbReference>
<keyword evidence="3 6" id="KW-0812">Transmembrane</keyword>
<feature type="transmembrane region" description="Helical" evidence="6">
    <location>
        <begin position="95"/>
        <end position="114"/>
    </location>
</feature>
<evidence type="ECO:0000259" key="7">
    <source>
        <dbReference type="Pfam" id="PF03600"/>
    </source>
</evidence>
<accession>A0A1I6HUY4</accession>
<reference evidence="9" key="1">
    <citation type="submission" date="2016-10" db="EMBL/GenBank/DDBJ databases">
        <authorList>
            <person name="Varghese N."/>
            <person name="Submissions S."/>
        </authorList>
    </citation>
    <scope>NUCLEOTIDE SEQUENCE [LARGE SCALE GENOMIC DNA]</scope>
    <source>
        <strain evidence="9">DSM 26879</strain>
    </source>
</reference>
<feature type="transmembrane region" description="Helical" evidence="6">
    <location>
        <begin position="134"/>
        <end position="154"/>
    </location>
</feature>
<evidence type="ECO:0000256" key="2">
    <source>
        <dbReference type="ARBA" id="ARBA00022448"/>
    </source>
</evidence>
<feature type="transmembrane region" description="Helical" evidence="6">
    <location>
        <begin position="382"/>
        <end position="407"/>
    </location>
</feature>
<feature type="domain" description="Citrate transporter-like" evidence="7">
    <location>
        <begin position="55"/>
        <end position="404"/>
    </location>
</feature>
<evidence type="ECO:0000313" key="9">
    <source>
        <dbReference type="Proteomes" id="UP000199478"/>
    </source>
</evidence>
<proteinExistence type="predicted"/>
<feature type="transmembrane region" description="Helical" evidence="6">
    <location>
        <begin position="66"/>
        <end position="83"/>
    </location>
</feature>
<keyword evidence="2" id="KW-0813">Transport</keyword>
<dbReference type="GO" id="GO:0055085">
    <property type="term" value="P:transmembrane transport"/>
    <property type="evidence" value="ECO:0007669"/>
    <property type="project" value="InterPro"/>
</dbReference>
<feature type="transmembrane region" description="Helical" evidence="6">
    <location>
        <begin position="357"/>
        <end position="375"/>
    </location>
</feature>
<dbReference type="AlphaFoldDB" id="A0A1I6HUY4"/>
<evidence type="ECO:0000313" key="8">
    <source>
        <dbReference type="EMBL" id="SFR58259.1"/>
    </source>
</evidence>
<feature type="transmembrane region" description="Helical" evidence="6">
    <location>
        <begin position="19"/>
        <end position="36"/>
    </location>
</feature>
<feature type="transmembrane region" description="Helical" evidence="6">
    <location>
        <begin position="175"/>
        <end position="195"/>
    </location>
</feature>
<gene>
    <name evidence="8" type="ORF">SAMN04488005_3010</name>
</gene>
<evidence type="ECO:0000256" key="6">
    <source>
        <dbReference type="SAM" id="Phobius"/>
    </source>
</evidence>
<dbReference type="Pfam" id="PF03600">
    <property type="entry name" value="CitMHS"/>
    <property type="match status" value="1"/>
</dbReference>
<feature type="transmembrane region" description="Helical" evidence="6">
    <location>
        <begin position="320"/>
        <end position="337"/>
    </location>
</feature>
<feature type="transmembrane region" description="Helical" evidence="6">
    <location>
        <begin position="442"/>
        <end position="463"/>
    </location>
</feature>
<name>A0A1I6HUY4_9RHOB</name>
<dbReference type="STRING" id="390270.SAMN04488005_3010"/>
<dbReference type="EMBL" id="FOYP01000003">
    <property type="protein sequence ID" value="SFR58259.1"/>
    <property type="molecule type" value="Genomic_DNA"/>
</dbReference>
<feature type="transmembrane region" description="Helical" evidence="6">
    <location>
        <begin position="215"/>
        <end position="242"/>
    </location>
</feature>
<protein>
    <submittedName>
        <fullName evidence="8">Di-and tricarboxylate transporter</fullName>
    </submittedName>
</protein>
<sequence>MADTSSIEIQSARYAARDLLAWCLVGLLPWLLYLQIAPELPLHQTEFLCFALAAIVMWIFRLTPDFVPGLALLLIVVLLGIVPREIAFSGFYSQVFFLIFGIFVLAALLAETAWLHRLETVLVRKNASFPMRLLAVVAAGVLMTLVVPSPLGRASMVQPLVHRFFQNAQAAGNSFLALAHIHGATLLSTIILTGNPLNFVLLGMLDDQTSNRYQWLGWLQAASVAGLVIAVGFAAALFVFGAKRGAGPRAAMQATDTVHVDPLRDWATLGLYVFLLVAILTRPIHQVPLEWIVLALAMAVFFFSGLTLAKLRSKFDWPTLIFVATVVAWGPMLDHLGLSQWLADQMPLLVPIFERNIYLGFAITMAGVFVIRLAVPGAPAFIILATALLPFAQTIGISPWVLGFTILTVSEGFIWPYQHGVFSQNVTMLDAERISYRMSSLIFFNVFFYLLRCGAIFLSIPFWKALNLI</sequence>
<keyword evidence="5 6" id="KW-0472">Membrane</keyword>
<keyword evidence="9" id="KW-1185">Reference proteome</keyword>
<organism evidence="8 9">
    <name type="scientific">Yoonia tamlensis</name>
    <dbReference type="NCBI Taxonomy" id="390270"/>
    <lineage>
        <taxon>Bacteria</taxon>
        <taxon>Pseudomonadati</taxon>
        <taxon>Pseudomonadota</taxon>
        <taxon>Alphaproteobacteria</taxon>
        <taxon>Rhodobacterales</taxon>
        <taxon>Paracoccaceae</taxon>
        <taxon>Yoonia</taxon>
    </lineage>
</organism>
<evidence type="ECO:0000256" key="4">
    <source>
        <dbReference type="ARBA" id="ARBA00022989"/>
    </source>
</evidence>
<evidence type="ECO:0000256" key="5">
    <source>
        <dbReference type="ARBA" id="ARBA00023136"/>
    </source>
</evidence>
<feature type="transmembrane region" description="Helical" evidence="6">
    <location>
        <begin position="291"/>
        <end position="308"/>
    </location>
</feature>
<feature type="transmembrane region" description="Helical" evidence="6">
    <location>
        <begin position="263"/>
        <end position="285"/>
    </location>
</feature>
<comment type="subcellular location">
    <subcellularLocation>
        <location evidence="1">Membrane</location>
        <topology evidence="1">Multi-pass membrane protein</topology>
    </subcellularLocation>
</comment>
<evidence type="ECO:0000256" key="1">
    <source>
        <dbReference type="ARBA" id="ARBA00004141"/>
    </source>
</evidence>
<dbReference type="GO" id="GO:0016020">
    <property type="term" value="C:membrane"/>
    <property type="evidence" value="ECO:0007669"/>
    <property type="project" value="UniProtKB-SubCell"/>
</dbReference>
<evidence type="ECO:0000256" key="3">
    <source>
        <dbReference type="ARBA" id="ARBA00022692"/>
    </source>
</evidence>
<dbReference type="InterPro" id="IPR004680">
    <property type="entry name" value="Cit_transptr-like_dom"/>
</dbReference>